<dbReference type="GO" id="GO:0005524">
    <property type="term" value="F:ATP binding"/>
    <property type="evidence" value="ECO:0007669"/>
    <property type="project" value="UniProtKB-KW"/>
</dbReference>
<dbReference type="Proteomes" id="UP000249623">
    <property type="component" value="Chromosome 1"/>
</dbReference>
<protein>
    <submittedName>
        <fullName evidence="1">ATPases with chaperone activity, ATP-binding subunit</fullName>
    </submittedName>
</protein>
<proteinExistence type="predicted"/>
<organism evidence="1 2">
    <name type="scientific">Streptococcus sanguinis</name>
    <dbReference type="NCBI Taxonomy" id="1305"/>
    <lineage>
        <taxon>Bacteria</taxon>
        <taxon>Bacillati</taxon>
        <taxon>Bacillota</taxon>
        <taxon>Bacilli</taxon>
        <taxon>Lactobacillales</taxon>
        <taxon>Streptococcaceae</taxon>
        <taxon>Streptococcus</taxon>
    </lineage>
</organism>
<dbReference type="EMBL" id="LS483346">
    <property type="protein sequence ID" value="SQF35445.1"/>
    <property type="molecule type" value="Genomic_DNA"/>
</dbReference>
<reference evidence="1 2" key="1">
    <citation type="submission" date="2018-06" db="EMBL/GenBank/DDBJ databases">
        <authorList>
            <consortium name="Pathogen Informatics"/>
            <person name="Doyle S."/>
        </authorList>
    </citation>
    <scope>NUCLEOTIDE SEQUENCE [LARGE SCALE GENOMIC DNA]</scope>
    <source>
        <strain evidence="1 2">NCTC11085</strain>
    </source>
</reference>
<keyword evidence="1" id="KW-0547">Nucleotide-binding</keyword>
<dbReference type="AlphaFoldDB" id="A0A2X3VD67"/>
<name>A0A2X3VD67_STRSA</name>
<keyword evidence="1" id="KW-0067">ATP-binding</keyword>
<sequence>MFRKIFDTKKPQRSSDRFKSLIHTLSSMNEQDLAKVEKLLEL</sequence>
<evidence type="ECO:0000313" key="2">
    <source>
        <dbReference type="Proteomes" id="UP000249623"/>
    </source>
</evidence>
<gene>
    <name evidence="1" type="ORF">NCTC11085_01755</name>
</gene>
<accession>A0A2X3VD67</accession>
<evidence type="ECO:0000313" key="1">
    <source>
        <dbReference type="EMBL" id="SQF35445.1"/>
    </source>
</evidence>